<dbReference type="RefSeq" id="WP_353949207.1">
    <property type="nucleotide sequence ID" value="NZ_CP159510.1"/>
</dbReference>
<gene>
    <name evidence="2" type="ORF">ABNN70_06695</name>
</gene>
<feature type="domain" description="AB hydrolase-1" evidence="1">
    <location>
        <begin position="23"/>
        <end position="142"/>
    </location>
</feature>
<accession>A0AAU8IIX3</accession>
<dbReference type="EMBL" id="CP159510">
    <property type="protein sequence ID" value="XCJ18128.1"/>
    <property type="molecule type" value="Genomic_DNA"/>
</dbReference>
<proteinExistence type="predicted"/>
<dbReference type="InterPro" id="IPR000073">
    <property type="entry name" value="AB_hydrolase_1"/>
</dbReference>
<evidence type="ECO:0000313" key="2">
    <source>
        <dbReference type="EMBL" id="XCJ18128.1"/>
    </source>
</evidence>
<dbReference type="AlphaFoldDB" id="A0AAU8IIX3"/>
<protein>
    <submittedName>
        <fullName evidence="2">Alpha/beta fold hydrolase</fullName>
    </submittedName>
</protein>
<dbReference type="Pfam" id="PF00561">
    <property type="entry name" value="Abhydrolase_1"/>
    <property type="match status" value="1"/>
</dbReference>
<keyword evidence="2" id="KW-0378">Hydrolase</keyword>
<dbReference type="Gene3D" id="1.10.10.10">
    <property type="entry name" value="Winged helix-like DNA-binding domain superfamily/Winged helix DNA-binding domain"/>
    <property type="match status" value="1"/>
</dbReference>
<reference evidence="2" key="1">
    <citation type="submission" date="2024-06" db="EMBL/GenBank/DDBJ databases">
        <authorList>
            <person name="Fan A."/>
            <person name="Zhang F.Y."/>
            <person name="Zhang L."/>
        </authorList>
    </citation>
    <scope>NUCLEOTIDE SEQUENCE</scope>
    <source>
        <strain evidence="2">Y61</strain>
    </source>
</reference>
<evidence type="ECO:0000259" key="1">
    <source>
        <dbReference type="Pfam" id="PF00561"/>
    </source>
</evidence>
<dbReference type="SUPFAM" id="SSF53474">
    <property type="entry name" value="alpha/beta-Hydrolases"/>
    <property type="match status" value="1"/>
</dbReference>
<dbReference type="InterPro" id="IPR029058">
    <property type="entry name" value="AB_hydrolase_fold"/>
</dbReference>
<sequence length="510" mass="59244">MTAIPFDDYTLHAEVHFVSNQLPTLFLIHELAENCQMWDPLITYWKNRFNIVTYDFFGHGRTTDSQVHRVTCNRLVDEAVTVIHSLGLEKIHIIGDDFGGLLAILVANACRLKVQSLSLISTPWFMPRGTFDPWYQLFSQLIHTDRRLLASKIILMSTYPVTPSKFRYIRNTFNRITTQTFLDCMNLCRQMNESRNYFFLNELKSLHLPTLLLVGEYEYDLQIKMQIAFSMLIAGSRLYIVPGAARHIVLDNPEVAASMIQQFIRETESSPSKTQSPEHEELLMDLRHMIQESLKQVEDQYTHHLDIRVMSGPFSVTWNGTSVTGKWHQRHADELLLVLAMHGGTASRRQIIRWLMPEFSETRARNYLRVWIAHLNKIFRDHPDPSARHILMTTREAVMLNAQISCDLLEFVHKSTRLHQSDQSAERKAGQFITLAIHYKNESLLYLKSEWLSTYVSQLEQTLSEIMAGLVRDLIRHDEKQLVREVLEAGKRFEPYEGYVRDVLSHLDGA</sequence>
<organism evidence="2">
    <name type="scientific">Sporolactobacillus sp. Y61</name>
    <dbReference type="NCBI Taxonomy" id="3160863"/>
    <lineage>
        <taxon>Bacteria</taxon>
        <taxon>Bacillati</taxon>
        <taxon>Bacillota</taxon>
        <taxon>Bacilli</taxon>
        <taxon>Bacillales</taxon>
        <taxon>Sporolactobacillaceae</taxon>
        <taxon>Sporolactobacillus</taxon>
    </lineage>
</organism>
<dbReference type="PANTHER" id="PTHR43798">
    <property type="entry name" value="MONOACYLGLYCEROL LIPASE"/>
    <property type="match status" value="1"/>
</dbReference>
<dbReference type="Gene3D" id="3.40.50.1820">
    <property type="entry name" value="alpha/beta hydrolase"/>
    <property type="match status" value="1"/>
</dbReference>
<name>A0AAU8IIX3_9BACL</name>
<dbReference type="GO" id="GO:0016787">
    <property type="term" value="F:hydrolase activity"/>
    <property type="evidence" value="ECO:0007669"/>
    <property type="project" value="UniProtKB-KW"/>
</dbReference>
<dbReference type="InterPro" id="IPR050266">
    <property type="entry name" value="AB_hydrolase_sf"/>
</dbReference>
<dbReference type="InterPro" id="IPR036388">
    <property type="entry name" value="WH-like_DNA-bd_sf"/>
</dbReference>